<keyword evidence="9" id="KW-1185">Reference proteome</keyword>
<proteinExistence type="inferred from homology"/>
<evidence type="ECO:0000256" key="5">
    <source>
        <dbReference type="PIRNR" id="PIRNR038471"/>
    </source>
</evidence>
<gene>
    <name evidence="8" type="primary">mreC</name>
    <name evidence="8" type="ORF">LKD81_05615</name>
</gene>
<dbReference type="Gene3D" id="2.40.10.340">
    <property type="entry name" value="Rod shape-determining protein MreC, domain 1"/>
    <property type="match status" value="1"/>
</dbReference>
<evidence type="ECO:0000256" key="6">
    <source>
        <dbReference type="SAM" id="Coils"/>
    </source>
</evidence>
<dbReference type="GO" id="GO:0005886">
    <property type="term" value="C:plasma membrane"/>
    <property type="evidence" value="ECO:0007669"/>
    <property type="project" value="TreeGrafter"/>
</dbReference>
<evidence type="ECO:0000256" key="1">
    <source>
        <dbReference type="ARBA" id="ARBA00009369"/>
    </source>
</evidence>
<dbReference type="PANTHER" id="PTHR34138:SF1">
    <property type="entry name" value="CELL SHAPE-DETERMINING PROTEIN MREC"/>
    <property type="match status" value="1"/>
</dbReference>
<comment type="caution">
    <text evidence="8">The sequence shown here is derived from an EMBL/GenBank/DDBJ whole genome shotgun (WGS) entry which is preliminary data.</text>
</comment>
<reference evidence="8" key="1">
    <citation type="submission" date="2021-10" db="EMBL/GenBank/DDBJ databases">
        <title>Anaerobic single-cell dispensing facilitates the cultivation of human gut bacteria.</title>
        <authorList>
            <person name="Afrizal A."/>
        </authorList>
    </citation>
    <scope>NUCLEOTIDE SEQUENCE</scope>
    <source>
        <strain evidence="8">CLA-AA-H215</strain>
    </source>
</reference>
<protein>
    <recommendedName>
        <fullName evidence="2 5">Cell shape-determining protein MreC</fullName>
    </recommendedName>
    <alternativeName>
        <fullName evidence="4 5">Cell shape protein MreC</fullName>
    </alternativeName>
</protein>
<organism evidence="8 9">
    <name type="scientific">Hominifimenecus microfluidus</name>
    <dbReference type="NCBI Taxonomy" id="2885348"/>
    <lineage>
        <taxon>Bacteria</taxon>
        <taxon>Bacillati</taxon>
        <taxon>Bacillota</taxon>
        <taxon>Clostridia</taxon>
        <taxon>Lachnospirales</taxon>
        <taxon>Lachnospiraceae</taxon>
        <taxon>Hominifimenecus</taxon>
    </lineage>
</organism>
<dbReference type="EMBL" id="JAJEQR010000012">
    <property type="protein sequence ID" value="MCC2230478.1"/>
    <property type="molecule type" value="Genomic_DNA"/>
</dbReference>
<feature type="domain" description="Rod shape-determining protein MreC beta-barrel core" evidence="7">
    <location>
        <begin position="124"/>
        <end position="273"/>
    </location>
</feature>
<evidence type="ECO:0000256" key="3">
    <source>
        <dbReference type="ARBA" id="ARBA00022960"/>
    </source>
</evidence>
<dbReference type="InterPro" id="IPR007221">
    <property type="entry name" value="MreC"/>
</dbReference>
<comment type="function">
    <text evidence="5">Involved in formation and maintenance of cell shape.</text>
</comment>
<evidence type="ECO:0000256" key="2">
    <source>
        <dbReference type="ARBA" id="ARBA00013855"/>
    </source>
</evidence>
<dbReference type="GO" id="GO:0008360">
    <property type="term" value="P:regulation of cell shape"/>
    <property type="evidence" value="ECO:0007669"/>
    <property type="project" value="UniProtKB-KW"/>
</dbReference>
<dbReference type="PIRSF" id="PIRSF038471">
    <property type="entry name" value="MreC"/>
    <property type="match status" value="1"/>
</dbReference>
<dbReference type="RefSeq" id="WP_308453149.1">
    <property type="nucleotide sequence ID" value="NZ_JAJEQR010000012.1"/>
</dbReference>
<evidence type="ECO:0000313" key="8">
    <source>
        <dbReference type="EMBL" id="MCC2230478.1"/>
    </source>
</evidence>
<dbReference type="InterPro" id="IPR042177">
    <property type="entry name" value="Cell/Rod_1"/>
</dbReference>
<dbReference type="Gene3D" id="2.40.10.350">
    <property type="entry name" value="Rod shape-determining protein MreC, domain 2"/>
    <property type="match status" value="1"/>
</dbReference>
<sequence length="281" mass="30913">MKNKDSRIRPKHFLLVLIGLCLILIIVSTVSSTVNNGVRNVINTVLMPMQRGLNQVGGFLSGEIESVAELKRVQDENTALQEEVEFLRAENTQYQLQLAELEQYRELLDMKEQYPDYDTVGAHVIGNNSGNWNKTVLIDRGSNDGIQVNMNVIAQGGLVGIVTSVTLNSATVRMIADDGCNVGAMSVLSKDSCIVTGNLELYEEGKLRLEKIDKDADIQDDYKIVTGNTSSLYLPGILIGYAQELQIDANHLTKSGYLVPVVDFNHLDAVLVITTLKETGE</sequence>
<evidence type="ECO:0000256" key="4">
    <source>
        <dbReference type="ARBA" id="ARBA00032089"/>
    </source>
</evidence>
<comment type="similarity">
    <text evidence="1 5">Belongs to the MreC family.</text>
</comment>
<dbReference type="Pfam" id="PF04085">
    <property type="entry name" value="MreC"/>
    <property type="match status" value="1"/>
</dbReference>
<dbReference type="NCBIfam" id="TIGR00219">
    <property type="entry name" value="mreC"/>
    <property type="match status" value="1"/>
</dbReference>
<evidence type="ECO:0000259" key="7">
    <source>
        <dbReference type="Pfam" id="PF04085"/>
    </source>
</evidence>
<feature type="coiled-coil region" evidence="6">
    <location>
        <begin position="70"/>
        <end position="104"/>
    </location>
</feature>
<dbReference type="AlphaFoldDB" id="A0AAE3E9T7"/>
<dbReference type="PANTHER" id="PTHR34138">
    <property type="entry name" value="CELL SHAPE-DETERMINING PROTEIN MREC"/>
    <property type="match status" value="1"/>
</dbReference>
<keyword evidence="6" id="KW-0175">Coiled coil</keyword>
<name>A0AAE3E9T7_9FIRM</name>
<accession>A0AAE3E9T7</accession>
<dbReference type="InterPro" id="IPR042175">
    <property type="entry name" value="Cell/Rod_MreC_2"/>
</dbReference>
<dbReference type="Proteomes" id="UP001198182">
    <property type="component" value="Unassembled WGS sequence"/>
</dbReference>
<keyword evidence="3 5" id="KW-0133">Cell shape</keyword>
<evidence type="ECO:0000313" key="9">
    <source>
        <dbReference type="Proteomes" id="UP001198182"/>
    </source>
</evidence>
<dbReference type="InterPro" id="IPR055342">
    <property type="entry name" value="MreC_beta-barrel_core"/>
</dbReference>